<sequence length="287" mass="31927">MYIFLVGIFAALPEAPKVMVNMPSHYVLVTWNKAIHLVMPGLEETICFESCPSAYSLMSDGVAAEQVKKFFFTSRKTQETGPHDESLEIYIPELLQASYSFYTWPSAPVLAWYLWENRKDIVGQKVLELGSGTALPGIVASKCGAHVTLSDSANLPKSLQHIRRSCELNGVTSQVKVIGITWGLFLTNLLKIGPLDLILGSDCFYEPSVFEDIVVTVAFLLERNPHAKFLCTYQERSADWSIEHLLNKWGLTCNHIPLTGLGADAGITLAELMQDHTIHLLDIRKST</sequence>
<dbReference type="AlphaFoldDB" id="A0AA39FQL6"/>
<evidence type="ECO:0000313" key="6">
    <source>
        <dbReference type="Proteomes" id="UP001168990"/>
    </source>
</evidence>
<dbReference type="Pfam" id="PF10294">
    <property type="entry name" value="Methyltransf_16"/>
    <property type="match status" value="1"/>
</dbReference>
<dbReference type="Proteomes" id="UP001168990">
    <property type="component" value="Unassembled WGS sequence"/>
</dbReference>
<reference evidence="5" key="1">
    <citation type="journal article" date="2023" name="bioRxiv">
        <title>Scaffold-level genome assemblies of two parasitoid biocontrol wasps reveal the parthenogenesis mechanism and an associated novel virus.</title>
        <authorList>
            <person name="Inwood S."/>
            <person name="Skelly J."/>
            <person name="Guhlin J."/>
            <person name="Harrop T."/>
            <person name="Goldson S."/>
            <person name="Dearden P."/>
        </authorList>
    </citation>
    <scope>NUCLEOTIDE SEQUENCE</scope>
    <source>
        <strain evidence="5">Irish</strain>
        <tissue evidence="5">Whole body</tissue>
    </source>
</reference>
<evidence type="ECO:0008006" key="7">
    <source>
        <dbReference type="Google" id="ProtNLM"/>
    </source>
</evidence>
<dbReference type="PANTHER" id="PTHR14614">
    <property type="entry name" value="HEPATOCELLULAR CARCINOMA-ASSOCIATED ANTIGEN"/>
    <property type="match status" value="1"/>
</dbReference>
<name>A0AA39FQL6_9HYME</name>
<evidence type="ECO:0000256" key="3">
    <source>
        <dbReference type="ARBA" id="ARBA00022691"/>
    </source>
</evidence>
<evidence type="ECO:0000313" key="5">
    <source>
        <dbReference type="EMBL" id="KAK0174017.1"/>
    </source>
</evidence>
<dbReference type="GO" id="GO:0005737">
    <property type="term" value="C:cytoplasm"/>
    <property type="evidence" value="ECO:0007669"/>
    <property type="project" value="TreeGrafter"/>
</dbReference>
<dbReference type="GO" id="GO:0005634">
    <property type="term" value="C:nucleus"/>
    <property type="evidence" value="ECO:0007669"/>
    <property type="project" value="TreeGrafter"/>
</dbReference>
<keyword evidence="3" id="KW-0949">S-adenosyl-L-methionine</keyword>
<evidence type="ECO:0000256" key="1">
    <source>
        <dbReference type="ARBA" id="ARBA00022603"/>
    </source>
</evidence>
<dbReference type="InterPro" id="IPR029063">
    <property type="entry name" value="SAM-dependent_MTases_sf"/>
</dbReference>
<dbReference type="EMBL" id="JAQQBS010000002">
    <property type="protein sequence ID" value="KAK0174017.1"/>
    <property type="molecule type" value="Genomic_DNA"/>
</dbReference>
<evidence type="ECO:0000256" key="4">
    <source>
        <dbReference type="ARBA" id="ARBA00043988"/>
    </source>
</evidence>
<dbReference type="Gene3D" id="3.40.50.150">
    <property type="entry name" value="Vaccinia Virus protein VP39"/>
    <property type="match status" value="1"/>
</dbReference>
<dbReference type="SUPFAM" id="SSF53335">
    <property type="entry name" value="S-adenosyl-L-methionine-dependent methyltransferases"/>
    <property type="match status" value="1"/>
</dbReference>
<proteinExistence type="inferred from homology"/>
<keyword evidence="1" id="KW-0489">Methyltransferase</keyword>
<accession>A0AA39FQL6</accession>
<protein>
    <recommendedName>
        <fullName evidence="7">Methyltransferase-like protein 23</fullName>
    </recommendedName>
</protein>
<keyword evidence="2" id="KW-0808">Transferase</keyword>
<dbReference type="InterPro" id="IPR019410">
    <property type="entry name" value="Methyltransf_16"/>
</dbReference>
<reference evidence="5" key="2">
    <citation type="submission" date="2023-03" db="EMBL/GenBank/DDBJ databases">
        <authorList>
            <person name="Inwood S.N."/>
            <person name="Skelly J.G."/>
            <person name="Guhlin J."/>
            <person name="Harrop T.W.R."/>
            <person name="Goldson S.G."/>
            <person name="Dearden P.K."/>
        </authorList>
    </citation>
    <scope>NUCLEOTIDE SEQUENCE</scope>
    <source>
        <strain evidence="5">Irish</strain>
        <tissue evidence="5">Whole body</tissue>
    </source>
</reference>
<dbReference type="GO" id="GO:0008168">
    <property type="term" value="F:methyltransferase activity"/>
    <property type="evidence" value="ECO:0007669"/>
    <property type="project" value="UniProtKB-KW"/>
</dbReference>
<comment type="similarity">
    <text evidence="4">Belongs to the methyltransferase superfamily. METTL23 family.</text>
</comment>
<gene>
    <name evidence="5" type="ORF">PV328_007137</name>
</gene>
<comment type="caution">
    <text evidence="5">The sequence shown here is derived from an EMBL/GenBank/DDBJ whole genome shotgun (WGS) entry which is preliminary data.</text>
</comment>
<dbReference type="GO" id="GO:0032259">
    <property type="term" value="P:methylation"/>
    <property type="evidence" value="ECO:0007669"/>
    <property type="project" value="UniProtKB-KW"/>
</dbReference>
<organism evidence="5 6">
    <name type="scientific">Microctonus aethiopoides</name>
    <dbReference type="NCBI Taxonomy" id="144406"/>
    <lineage>
        <taxon>Eukaryota</taxon>
        <taxon>Metazoa</taxon>
        <taxon>Ecdysozoa</taxon>
        <taxon>Arthropoda</taxon>
        <taxon>Hexapoda</taxon>
        <taxon>Insecta</taxon>
        <taxon>Pterygota</taxon>
        <taxon>Neoptera</taxon>
        <taxon>Endopterygota</taxon>
        <taxon>Hymenoptera</taxon>
        <taxon>Apocrita</taxon>
        <taxon>Ichneumonoidea</taxon>
        <taxon>Braconidae</taxon>
        <taxon>Euphorinae</taxon>
        <taxon>Microctonus</taxon>
    </lineage>
</organism>
<evidence type="ECO:0000256" key="2">
    <source>
        <dbReference type="ARBA" id="ARBA00022679"/>
    </source>
</evidence>
<dbReference type="PANTHER" id="PTHR14614:SF164">
    <property type="entry name" value="HISTONE-ARGININE METHYLTRANSFERASE METTL23"/>
    <property type="match status" value="1"/>
</dbReference>
<keyword evidence="6" id="KW-1185">Reference proteome</keyword>